<name>A0A420NI43_FUSOX</name>
<reference evidence="1 2" key="1">
    <citation type="journal article" date="2018" name="Sci. Rep.">
        <title>Characterisation of pathogen-specific regions and novel effector candidates in Fusarium oxysporum f. sp. cepae.</title>
        <authorList>
            <person name="Armitage A.D."/>
            <person name="Taylor A."/>
            <person name="Sobczyk M.K."/>
            <person name="Baxter L."/>
            <person name="Greenfield B.P."/>
            <person name="Bates H.J."/>
            <person name="Wilson F."/>
            <person name="Jackson A.C."/>
            <person name="Ott S."/>
            <person name="Harrison R.J."/>
            <person name="Clarkson J.P."/>
        </authorList>
    </citation>
    <scope>NUCLEOTIDE SEQUENCE [LARGE SCALE GENOMIC DNA]</scope>
    <source>
        <strain evidence="1 2">Fo_A28</strain>
    </source>
</reference>
<evidence type="ECO:0000313" key="1">
    <source>
        <dbReference type="EMBL" id="RKK79958.1"/>
    </source>
</evidence>
<proteinExistence type="predicted"/>
<dbReference type="EMBL" id="MRCY01000725">
    <property type="protein sequence ID" value="RKK79958.1"/>
    <property type="molecule type" value="Genomic_DNA"/>
</dbReference>
<gene>
    <name evidence="1" type="ORF">BFJ68_g17765</name>
</gene>
<dbReference type="AlphaFoldDB" id="A0A420NI43"/>
<evidence type="ECO:0000313" key="2">
    <source>
        <dbReference type="Proteomes" id="UP000285860"/>
    </source>
</evidence>
<accession>A0A420NI43</accession>
<dbReference type="Proteomes" id="UP000285860">
    <property type="component" value="Unassembled WGS sequence"/>
</dbReference>
<comment type="caution">
    <text evidence="1">The sequence shown here is derived from an EMBL/GenBank/DDBJ whole genome shotgun (WGS) entry which is preliminary data.</text>
</comment>
<protein>
    <submittedName>
        <fullName evidence="1">Uncharacterized protein</fullName>
    </submittedName>
</protein>
<organism evidence="1 2">
    <name type="scientific">Fusarium oxysporum</name>
    <name type="common">Fusarium vascular wilt</name>
    <dbReference type="NCBI Taxonomy" id="5507"/>
    <lineage>
        <taxon>Eukaryota</taxon>
        <taxon>Fungi</taxon>
        <taxon>Dikarya</taxon>
        <taxon>Ascomycota</taxon>
        <taxon>Pezizomycotina</taxon>
        <taxon>Sordariomycetes</taxon>
        <taxon>Hypocreomycetidae</taxon>
        <taxon>Hypocreales</taxon>
        <taxon>Nectriaceae</taxon>
        <taxon>Fusarium</taxon>
        <taxon>Fusarium oxysporum species complex</taxon>
    </lineage>
</organism>
<sequence>MGLELDEELEEYIVDTSLAVAPGSNFFVDDDDTEDAIQWFLTKLITDESTTARKNPLL</sequence>